<feature type="transmembrane region" description="Helical" evidence="10">
    <location>
        <begin position="643"/>
        <end position="660"/>
    </location>
</feature>
<dbReference type="GO" id="GO:0009734">
    <property type="term" value="P:auxin-activated signaling pathway"/>
    <property type="evidence" value="ECO:0007669"/>
    <property type="project" value="UniProtKB-KW"/>
</dbReference>
<evidence type="ECO:0000256" key="9">
    <source>
        <dbReference type="SAM" id="MobiDB-lite"/>
    </source>
</evidence>
<feature type="compositionally biased region" description="Polar residues" evidence="9">
    <location>
        <begin position="21"/>
        <end position="36"/>
    </location>
</feature>
<dbReference type="Pfam" id="PF03547">
    <property type="entry name" value="Mem_trans"/>
    <property type="match status" value="2"/>
</dbReference>
<evidence type="ECO:0000256" key="6">
    <source>
        <dbReference type="ARBA" id="ARBA00023294"/>
    </source>
</evidence>
<dbReference type="Proteomes" id="UP001633002">
    <property type="component" value="Unassembled WGS sequence"/>
</dbReference>
<keyword evidence="4 10" id="KW-1133">Transmembrane helix</keyword>
<dbReference type="InterPro" id="IPR004776">
    <property type="entry name" value="Mem_transp_PIN-like"/>
</dbReference>
<evidence type="ECO:0000256" key="10">
    <source>
        <dbReference type="SAM" id="Phobius"/>
    </source>
</evidence>
<feature type="transmembrane region" description="Helical" evidence="10">
    <location>
        <begin position="357"/>
        <end position="380"/>
    </location>
</feature>
<keyword evidence="5 10" id="KW-0472">Membrane</keyword>
<gene>
    <name evidence="11" type="ORF">R1sor_001904</name>
</gene>
<keyword evidence="12" id="KW-1185">Reference proteome</keyword>
<dbReference type="PANTHER" id="PTHR31651">
    <property type="match status" value="1"/>
</dbReference>
<evidence type="ECO:0008006" key="13">
    <source>
        <dbReference type="Google" id="ProtNLM"/>
    </source>
</evidence>
<evidence type="ECO:0000256" key="5">
    <source>
        <dbReference type="ARBA" id="ARBA00023136"/>
    </source>
</evidence>
<feature type="transmembrane region" description="Helical" evidence="10">
    <location>
        <begin position="392"/>
        <end position="412"/>
    </location>
</feature>
<dbReference type="PANTHER" id="PTHR31651:SF36">
    <property type="entry name" value="AUXIN EFFLUX CARRIER FAMILY PROTEIN"/>
    <property type="match status" value="1"/>
</dbReference>
<evidence type="ECO:0000256" key="8">
    <source>
        <dbReference type="ARBA" id="ARBA00025752"/>
    </source>
</evidence>
<dbReference type="InterPro" id="IPR045033">
    <property type="entry name" value="PILS1/3/4/5/7"/>
</dbReference>
<evidence type="ECO:0000256" key="3">
    <source>
        <dbReference type="ARBA" id="ARBA00022692"/>
    </source>
</evidence>
<accession>A0ABD3GX86</accession>
<keyword evidence="2" id="KW-0813">Transport</keyword>
<keyword evidence="3 10" id="KW-0812">Transmembrane</keyword>
<evidence type="ECO:0000256" key="2">
    <source>
        <dbReference type="ARBA" id="ARBA00022448"/>
    </source>
</evidence>
<dbReference type="EMBL" id="JBJQOH010000006">
    <property type="protein sequence ID" value="KAL3683882.1"/>
    <property type="molecule type" value="Genomic_DNA"/>
</dbReference>
<comment type="caution">
    <text evidence="11">The sequence shown here is derived from an EMBL/GenBank/DDBJ whole genome shotgun (WGS) entry which is preliminary data.</text>
</comment>
<evidence type="ECO:0000313" key="11">
    <source>
        <dbReference type="EMBL" id="KAL3683882.1"/>
    </source>
</evidence>
<comment type="function">
    <text evidence="7">Involved in cellular auxin homeostasis by regulating auxin metabolism. Regulates intracellular auxin accumulation at the endoplasmic reticulum and thus auxin availability for nuclear auxin signaling.</text>
</comment>
<organism evidence="11 12">
    <name type="scientific">Riccia sorocarpa</name>
    <dbReference type="NCBI Taxonomy" id="122646"/>
    <lineage>
        <taxon>Eukaryota</taxon>
        <taxon>Viridiplantae</taxon>
        <taxon>Streptophyta</taxon>
        <taxon>Embryophyta</taxon>
        <taxon>Marchantiophyta</taxon>
        <taxon>Marchantiopsida</taxon>
        <taxon>Marchantiidae</taxon>
        <taxon>Marchantiales</taxon>
        <taxon>Ricciaceae</taxon>
        <taxon>Riccia</taxon>
    </lineage>
</organism>
<evidence type="ECO:0000256" key="7">
    <source>
        <dbReference type="ARBA" id="ARBA00025100"/>
    </source>
</evidence>
<evidence type="ECO:0000256" key="4">
    <source>
        <dbReference type="ARBA" id="ARBA00022989"/>
    </source>
</evidence>
<evidence type="ECO:0000256" key="1">
    <source>
        <dbReference type="ARBA" id="ARBA00004477"/>
    </source>
</evidence>
<feature type="region of interest" description="Disordered" evidence="9">
    <location>
        <begin position="21"/>
        <end position="41"/>
    </location>
</feature>
<dbReference type="AlphaFoldDB" id="A0ABD3GX86"/>
<feature type="transmembrane region" description="Helical" evidence="10">
    <location>
        <begin position="445"/>
        <end position="464"/>
    </location>
</feature>
<keyword evidence="6" id="KW-0927">Auxin signaling pathway</keyword>
<reference evidence="11 12" key="1">
    <citation type="submission" date="2024-09" db="EMBL/GenBank/DDBJ databases">
        <title>Chromosome-scale assembly of Riccia sorocarpa.</title>
        <authorList>
            <person name="Paukszto L."/>
        </authorList>
    </citation>
    <scope>NUCLEOTIDE SEQUENCE [LARGE SCALE GENOMIC DNA]</scope>
    <source>
        <strain evidence="11">LP-2024</strain>
        <tissue evidence="11">Aerial parts of the thallus</tissue>
    </source>
</reference>
<proteinExistence type="inferred from homology"/>
<comment type="similarity">
    <text evidence="8">Belongs to the auxin efflux carrier (TC 2.A.69.2) family.</text>
</comment>
<dbReference type="GO" id="GO:0005789">
    <property type="term" value="C:endoplasmic reticulum membrane"/>
    <property type="evidence" value="ECO:0007669"/>
    <property type="project" value="UniProtKB-SubCell"/>
</dbReference>
<comment type="subcellular location">
    <subcellularLocation>
        <location evidence="1">Endoplasmic reticulum membrane</location>
        <topology evidence="1">Multi-pass membrane protein</topology>
    </subcellularLocation>
</comment>
<sequence>MLHHRAPLALSSICRSDTSTEFTPSHRSLQSSNSGSDGNGRPVSVHSSWAFFHRKRTECVEGRPERMIELGKCAFVSSAAAVLVQFVACEAHFEYASAATSPPASLAGSVFSSFKSGTIDAGKCITAPSPFTISGKKSRAAGGIHGKLNASGFGRGTNKQTSVPAVLRRGLHLVKRSSPASYQLKGNFVSLQLVACSSASALPLASLSPALAANSLATVARLASRLDFSVLRSSFGTSFNLLSLCSLVVWLQRSGNLPAETPVILSQVAFRLFIPCFLMSKVATTLISQPAANLIPLPLIAVAQVMTGAVLGKLACLVFLKPSVEWTRSDTSESPSLAAECTEQQAQISRRTAKKHALIVAACAFNNSLTLPLVFLNGVLGSTEEINRAAGYLALYMVGWSPAMWTVGYKILTSGDEVQDAESFEGQPWWKRVSNLIGSVMNPPLYGVFIGLLIGGTPLSHLFLGSRDGMALAASPFATVGTVAKLRSVTAGILSPVFEAASLLGTATLAVQTVVLATSLGASLPKLKGKTSVLVSSPEKIDPKEVEIVDDKEASLVKSQSALDSKAFWIISFVRLLVMPFFGLCLVTALKKGNLLPPDSIYRLTVLTQCAMPTAQNLVLLAQLNAGTRPLAGTLANLLLRQYALSVIPVTIWMAIFLALPSV</sequence>
<name>A0ABD3GX86_9MARC</name>
<protein>
    <recommendedName>
        <fullName evidence="13">PIN-like protein</fullName>
    </recommendedName>
</protein>
<evidence type="ECO:0000313" key="12">
    <source>
        <dbReference type="Proteomes" id="UP001633002"/>
    </source>
</evidence>
<feature type="transmembrane region" description="Helical" evidence="10">
    <location>
        <begin position="567"/>
        <end position="589"/>
    </location>
</feature>